<dbReference type="Gene3D" id="3.30.200.20">
    <property type="entry name" value="Phosphorylase Kinase, domain 1"/>
    <property type="match status" value="1"/>
</dbReference>
<evidence type="ECO:0008006" key="4">
    <source>
        <dbReference type="Google" id="ProtNLM"/>
    </source>
</evidence>
<dbReference type="AlphaFoldDB" id="A0A9E7GHN6"/>
<name>A0A9E7GHN6_9LILI</name>
<dbReference type="Proteomes" id="UP001055439">
    <property type="component" value="Chromosome 7"/>
</dbReference>
<evidence type="ECO:0000313" key="2">
    <source>
        <dbReference type="EMBL" id="URE14820.1"/>
    </source>
</evidence>
<dbReference type="EMBL" id="CP097509">
    <property type="protein sequence ID" value="URE14820.1"/>
    <property type="molecule type" value="Genomic_DNA"/>
</dbReference>
<keyword evidence="3" id="KW-1185">Reference proteome</keyword>
<feature type="compositionally biased region" description="Basic residues" evidence="1">
    <location>
        <begin position="81"/>
        <end position="107"/>
    </location>
</feature>
<evidence type="ECO:0000256" key="1">
    <source>
        <dbReference type="SAM" id="MobiDB-lite"/>
    </source>
</evidence>
<dbReference type="OrthoDB" id="4062651at2759"/>
<protein>
    <recommendedName>
        <fullName evidence="4">Protein kinase domain-containing protein</fullName>
    </recommendedName>
</protein>
<organism evidence="2 3">
    <name type="scientific">Musa troglodytarum</name>
    <name type="common">fe'i banana</name>
    <dbReference type="NCBI Taxonomy" id="320322"/>
    <lineage>
        <taxon>Eukaryota</taxon>
        <taxon>Viridiplantae</taxon>
        <taxon>Streptophyta</taxon>
        <taxon>Embryophyta</taxon>
        <taxon>Tracheophyta</taxon>
        <taxon>Spermatophyta</taxon>
        <taxon>Magnoliopsida</taxon>
        <taxon>Liliopsida</taxon>
        <taxon>Zingiberales</taxon>
        <taxon>Musaceae</taxon>
        <taxon>Musa</taxon>
    </lineage>
</organism>
<dbReference type="InterPro" id="IPR011009">
    <property type="entry name" value="Kinase-like_dom_sf"/>
</dbReference>
<reference evidence="2" key="1">
    <citation type="submission" date="2022-05" db="EMBL/GenBank/DDBJ databases">
        <title>The Musa troglodytarum L. genome provides insights into the mechanism of non-climacteric behaviour and enrichment of carotenoids.</title>
        <authorList>
            <person name="Wang J."/>
        </authorList>
    </citation>
    <scope>NUCLEOTIDE SEQUENCE</scope>
    <source>
        <tissue evidence="2">Leaf</tissue>
    </source>
</reference>
<gene>
    <name evidence="2" type="ORF">MUK42_12648</name>
</gene>
<accession>A0A9E7GHN6</accession>
<feature type="compositionally biased region" description="Basic residues" evidence="1">
    <location>
        <begin position="148"/>
        <end position="167"/>
    </location>
</feature>
<dbReference type="SUPFAM" id="SSF56112">
    <property type="entry name" value="Protein kinase-like (PK-like)"/>
    <property type="match status" value="1"/>
</dbReference>
<proteinExistence type="predicted"/>
<feature type="compositionally biased region" description="Basic residues" evidence="1">
    <location>
        <begin position="124"/>
        <end position="134"/>
    </location>
</feature>
<sequence>MSSYREEDEAQTRGQKHRVFTYEEIHAATSGFSASALLGRGSHGSVYRASLDQGRLLAAAKLPSFPSLRRRSLATPLPPRRPPRRQARQPPHRRQGPAPPRRLRPRHSAAASGRRCGQVSSTSGRHHGLPRPRLRPPCGRQHQDRRVQLRRRPPRGTHRAGGHRRGV</sequence>
<feature type="region of interest" description="Disordered" evidence="1">
    <location>
        <begin position="62"/>
        <end position="167"/>
    </location>
</feature>
<evidence type="ECO:0000313" key="3">
    <source>
        <dbReference type="Proteomes" id="UP001055439"/>
    </source>
</evidence>